<accession>U5PZF7</accession>
<evidence type="ECO:0000259" key="13">
    <source>
        <dbReference type="PROSITE" id="PS51005"/>
    </source>
</evidence>
<evidence type="ECO:0000256" key="7">
    <source>
        <dbReference type="ARBA" id="ARBA00023136"/>
    </source>
</evidence>
<dbReference type="FunFam" id="2.170.150.80:FF:000002">
    <property type="entry name" value="Nac domain-containing protein 86"/>
    <property type="match status" value="1"/>
</dbReference>
<evidence type="ECO:0000256" key="1">
    <source>
        <dbReference type="ARBA" id="ARBA00004123"/>
    </source>
</evidence>
<comment type="subcellular location">
    <subcellularLocation>
        <location evidence="2">Membrane</location>
        <topology evidence="2">Single-pass membrane protein</topology>
    </subcellularLocation>
    <subcellularLocation>
        <location evidence="1">Nucleus</location>
    </subcellularLocation>
</comment>
<evidence type="ECO:0000313" key="14">
    <source>
        <dbReference type="EMBL" id="AGY49286.1"/>
    </source>
</evidence>
<evidence type="ECO:0000256" key="5">
    <source>
        <dbReference type="ARBA" id="ARBA00023015"/>
    </source>
</evidence>
<dbReference type="GO" id="GO:0006355">
    <property type="term" value="P:regulation of DNA-templated transcription"/>
    <property type="evidence" value="ECO:0007669"/>
    <property type="project" value="InterPro"/>
</dbReference>
<feature type="domain" description="NAC" evidence="13">
    <location>
        <begin position="28"/>
        <end position="179"/>
    </location>
</feature>
<keyword evidence="6" id="KW-0238">DNA-binding</keyword>
<evidence type="ECO:0000256" key="3">
    <source>
        <dbReference type="ARBA" id="ARBA00022692"/>
    </source>
</evidence>
<dbReference type="Gene3D" id="2.170.150.80">
    <property type="entry name" value="NAC domain"/>
    <property type="match status" value="1"/>
</dbReference>
<name>U5PZF7_NICBE</name>
<keyword evidence="10" id="KW-0539">Nucleus</keyword>
<dbReference type="InterPro" id="IPR036093">
    <property type="entry name" value="NAC_dom_sf"/>
</dbReference>
<keyword evidence="9" id="KW-0804">Transcription</keyword>
<evidence type="ECO:0000256" key="12">
    <source>
        <dbReference type="SAM" id="Phobius"/>
    </source>
</evidence>
<evidence type="ECO:0000256" key="8">
    <source>
        <dbReference type="ARBA" id="ARBA00023159"/>
    </source>
</evidence>
<dbReference type="PANTHER" id="PTHR31744:SF216">
    <property type="entry name" value="NAC TRANSCRIPTION FACTOR"/>
    <property type="match status" value="1"/>
</dbReference>
<dbReference type="Pfam" id="PF02365">
    <property type="entry name" value="NAM"/>
    <property type="match status" value="1"/>
</dbReference>
<keyword evidence="4 12" id="KW-1133">Transmembrane helix</keyword>
<evidence type="ECO:0000256" key="9">
    <source>
        <dbReference type="ARBA" id="ARBA00023163"/>
    </source>
</evidence>
<sequence>MMAVLPGDNVVAVLPVDKQMGIPPLNTLPVGYRFRPTDEELVNHYLRLKINGADSEVSVIREVDICKLEPWDLPDMSVVESNDNEWFFFCPKDRKYQNGQRLNRATERGYWKATGKDRNIATKKGAKIGMKKTLVYYIGRAPEGKRTHWVIHEYRATDKSLDGSHPGQGAFVLCRLFKKNDLKQDEHVESSNLDDTELNATVAISPTEGYLSEAATPLAVVQASSDSDKNYAAKLPKGEMYGKQLPIESHSNSCIADDTEDQMLDITSIPPDMELEKALGNFCDPSMQPLDWKIFSPLHSQLQVELGSSYLQTPMNNGIGAYQKDVQFQYGTNAFDINEFLDSVIINSDESSCVDSGQELASHRFEAQFCSVPGAPIKDSGSCSESEVEVTQRLVEPDFFEPEVLLGNFDRETAVKREVNSIGATVQEARESAPYVSHDHATGQNSYLAGYGAIQVPNFPSVEQSGGYNNVVGSDSGSGTGIKLRPRQMQNQSDDRQFRTQGTANRRIRLQVKLQVGPVESRSHNDSSQGPESHQAVTEGEKASGEHSSSTSGETRDTTCGEYGVSEEADDLSTPVKDAYDSPVQDTVDVSFKTTKKLSSSSRLYMSMVLVVVSLLVVFLGVWECFRLCV</sequence>
<feature type="compositionally biased region" description="Polar residues" evidence="11">
    <location>
        <begin position="467"/>
        <end position="477"/>
    </location>
</feature>
<dbReference type="GO" id="GO:0000976">
    <property type="term" value="F:transcription cis-regulatory region binding"/>
    <property type="evidence" value="ECO:0007669"/>
    <property type="project" value="UniProtKB-ARBA"/>
</dbReference>
<dbReference type="PANTHER" id="PTHR31744">
    <property type="entry name" value="PROTEIN CUP-SHAPED COTYLEDON 2-RELATED"/>
    <property type="match status" value="1"/>
</dbReference>
<dbReference type="SUPFAM" id="SSF101941">
    <property type="entry name" value="NAC domain"/>
    <property type="match status" value="1"/>
</dbReference>
<dbReference type="AlphaFoldDB" id="U5PZF7"/>
<evidence type="ECO:0000256" key="4">
    <source>
        <dbReference type="ARBA" id="ARBA00022989"/>
    </source>
</evidence>
<proteinExistence type="evidence at transcript level"/>
<dbReference type="EMBL" id="KF437524">
    <property type="protein sequence ID" value="AGY49286.1"/>
    <property type="molecule type" value="mRNA"/>
</dbReference>
<keyword evidence="7 12" id="KW-0472">Membrane</keyword>
<feature type="transmembrane region" description="Helical" evidence="12">
    <location>
        <begin position="604"/>
        <end position="626"/>
    </location>
</feature>
<feature type="region of interest" description="Disordered" evidence="11">
    <location>
        <begin position="467"/>
        <end position="561"/>
    </location>
</feature>
<keyword evidence="3 12" id="KW-0812">Transmembrane</keyword>
<evidence type="ECO:0000256" key="2">
    <source>
        <dbReference type="ARBA" id="ARBA00004167"/>
    </source>
</evidence>
<organism evidence="14">
    <name type="scientific">Nicotiana benthamiana</name>
    <dbReference type="NCBI Taxonomy" id="4100"/>
    <lineage>
        <taxon>Eukaryota</taxon>
        <taxon>Viridiplantae</taxon>
        <taxon>Streptophyta</taxon>
        <taxon>Embryophyta</taxon>
        <taxon>Tracheophyta</taxon>
        <taxon>Spermatophyta</taxon>
        <taxon>Magnoliopsida</taxon>
        <taxon>eudicotyledons</taxon>
        <taxon>Gunneridae</taxon>
        <taxon>Pentapetalae</taxon>
        <taxon>asterids</taxon>
        <taxon>lamiids</taxon>
        <taxon>Solanales</taxon>
        <taxon>Solanaceae</taxon>
        <taxon>Nicotianoideae</taxon>
        <taxon>Nicotianeae</taxon>
        <taxon>Nicotiana</taxon>
    </lineage>
</organism>
<feature type="compositionally biased region" description="Polar residues" evidence="11">
    <location>
        <begin position="526"/>
        <end position="536"/>
    </location>
</feature>
<keyword evidence="8" id="KW-0010">Activator</keyword>
<evidence type="ECO:0000256" key="10">
    <source>
        <dbReference type="ARBA" id="ARBA00023242"/>
    </source>
</evidence>
<dbReference type="GO" id="GO:0005634">
    <property type="term" value="C:nucleus"/>
    <property type="evidence" value="ECO:0007669"/>
    <property type="project" value="UniProtKB-SubCell"/>
</dbReference>
<evidence type="ECO:0000256" key="11">
    <source>
        <dbReference type="SAM" id="MobiDB-lite"/>
    </source>
</evidence>
<reference evidence="14" key="1">
    <citation type="journal article" date="2013" name="PLoS Pathog.">
        <title>An RxLR effector from Phytophthora infestans prevents re-localisation of two plant NAC transcription factors from the endoplasmic reticulum to the nucleus.</title>
        <authorList>
            <person name="McLellan H."/>
            <person name="Boevink P.C."/>
            <person name="Armstrong M.R."/>
            <person name="Pritchard L."/>
            <person name="Gomez S."/>
            <person name="Morales J."/>
            <person name="Whisson S.C."/>
            <person name="Beynon J.L."/>
            <person name="Birch P.R."/>
        </authorList>
    </citation>
    <scope>NUCLEOTIDE SEQUENCE</scope>
</reference>
<dbReference type="GO" id="GO:0016020">
    <property type="term" value="C:membrane"/>
    <property type="evidence" value="ECO:0007669"/>
    <property type="project" value="UniProtKB-SubCell"/>
</dbReference>
<keyword evidence="5" id="KW-0805">Transcription regulation</keyword>
<dbReference type="InterPro" id="IPR003441">
    <property type="entry name" value="NAC-dom"/>
</dbReference>
<protein>
    <submittedName>
        <fullName evidence="14">Putative membrane bound NAC transcription factor 1</fullName>
    </submittedName>
</protein>
<evidence type="ECO:0000256" key="6">
    <source>
        <dbReference type="ARBA" id="ARBA00023125"/>
    </source>
</evidence>
<dbReference type="PROSITE" id="PS51005">
    <property type="entry name" value="NAC"/>
    <property type="match status" value="1"/>
</dbReference>